<evidence type="ECO:0000313" key="1">
    <source>
        <dbReference type="EMBL" id="EED35053.1"/>
    </source>
</evidence>
<organism evidence="1 2">
    <name type="scientific">Luminiphilus syltensis NOR5-1B</name>
    <dbReference type="NCBI Taxonomy" id="565045"/>
    <lineage>
        <taxon>Bacteria</taxon>
        <taxon>Pseudomonadati</taxon>
        <taxon>Pseudomonadota</taxon>
        <taxon>Gammaproteobacteria</taxon>
        <taxon>Cellvibrionales</taxon>
        <taxon>Halieaceae</taxon>
        <taxon>Luminiphilus</taxon>
    </lineage>
</organism>
<proteinExistence type="predicted"/>
<dbReference type="Gene3D" id="1.10.575.10">
    <property type="entry name" value="P1 Nuclease"/>
    <property type="match status" value="1"/>
</dbReference>
<dbReference type="Proteomes" id="UP000004699">
    <property type="component" value="Unassembled WGS sequence"/>
</dbReference>
<dbReference type="EMBL" id="DS999411">
    <property type="protein sequence ID" value="EED35053.1"/>
    <property type="molecule type" value="Genomic_DNA"/>
</dbReference>
<dbReference type="AlphaFoldDB" id="B8KWT3"/>
<name>B8KWT3_9GAMM</name>
<accession>B8KWT3</accession>
<dbReference type="InterPro" id="IPR008947">
    <property type="entry name" value="PLipase_C/P1_nuclease_dom_sf"/>
</dbReference>
<dbReference type="eggNOG" id="ENOG502ZAXV">
    <property type="taxonomic scope" value="Bacteria"/>
</dbReference>
<gene>
    <name evidence="1" type="ORF">NOR51B_995</name>
</gene>
<dbReference type="GO" id="GO:0016788">
    <property type="term" value="F:hydrolase activity, acting on ester bonds"/>
    <property type="evidence" value="ECO:0007669"/>
    <property type="project" value="InterPro"/>
</dbReference>
<dbReference type="SUPFAM" id="SSF48537">
    <property type="entry name" value="Phospholipase C/P1 nuclease"/>
    <property type="match status" value="1"/>
</dbReference>
<evidence type="ECO:0008006" key="3">
    <source>
        <dbReference type="Google" id="ProtNLM"/>
    </source>
</evidence>
<dbReference type="HOGENOM" id="CLU_577115_0_0_6"/>
<reference evidence="2" key="1">
    <citation type="journal article" date="2013" name="BMC Microbiol.">
        <title>Taxonomy and evolution of bacteriochlorophyll a-containing members of the OM60/NOR5 clade of marine gammaproteobacteria: description of Luminiphilus syltensis gen. nov., sp. nov., reclassification of Haliea rubra as Pseudohaliea rubra gen. nov., comb. nov., and emendation of Chromatocurvus halotolerans.</title>
        <authorList>
            <person name="Spring S."/>
            <person name="Riedel T."/>
            <person name="Sproer C."/>
            <person name="Yan S."/>
            <person name="Harder J."/>
            <person name="Fuchs B.M."/>
        </authorList>
    </citation>
    <scope>NUCLEOTIDE SEQUENCE [LARGE SCALE GENOMIC DNA]</scope>
    <source>
        <strain evidence="2">NOR51-B</strain>
    </source>
</reference>
<protein>
    <recommendedName>
        <fullName evidence="3">Phospholipase</fullName>
    </recommendedName>
</protein>
<evidence type="ECO:0000313" key="2">
    <source>
        <dbReference type="Proteomes" id="UP000004699"/>
    </source>
</evidence>
<keyword evidence="2" id="KW-1185">Reference proteome</keyword>
<dbReference type="STRING" id="565045.NOR51B_995"/>
<sequence>MVIPNFATLWQSMPGATALKRRLIRGLAGGLLLFGASSVVAWSDHASLVWPLVRVLPDLTDQSVPAETLESFVKAESEGLARMLEAQEQWSRRHLADYRKRPSSLRFDPRSQRPVTDFLEAIRVNPTLEYPLYRQLTSEDRLEDAGRLQFSDLSFLTPGVSHREVEYVPLLPGQAVAVAHVVASASDEPDFGIDVGLFSDNQTAFGARYGFGPQPFGNPNLDYGSQAPFHMGFYHLDWLVRTVQPQLLQTYPAWRIALYERLAQFAFDTGHPYWGWRFAGWALHYIGDLTQPYHAQPLPGVSTMKALWLVVSGGTADAIQLVSNRHGVLESYQHQRLTRPMQQGQWSDPLLQTIAEPEEVPSYHWSIIRGALTASSVAAGAGLDTRLETTMPVHLVSDPSFEWVGSGLESELIERLEAEVGADAMAEFDQTLMQQMGRFSRYARAWLQWTLAAQETAEKKDAQGDGNPVLGP</sequence>